<evidence type="ECO:0000313" key="2">
    <source>
        <dbReference type="Proteomes" id="UP000618926"/>
    </source>
</evidence>
<keyword evidence="2" id="KW-1185">Reference proteome</keyword>
<dbReference type="Proteomes" id="UP000618926">
    <property type="component" value="Unassembled WGS sequence"/>
</dbReference>
<name>A0ABR9NRS4_9BACT</name>
<accession>A0ABR9NRS4</accession>
<dbReference type="Pfam" id="PF03692">
    <property type="entry name" value="CxxCxxCC"/>
    <property type="match status" value="1"/>
</dbReference>
<proteinExistence type="predicted"/>
<dbReference type="InterPro" id="IPR005358">
    <property type="entry name" value="Puta_zinc/iron-chelating_dom"/>
</dbReference>
<evidence type="ECO:0000313" key="1">
    <source>
        <dbReference type="EMBL" id="MBE2886974.1"/>
    </source>
</evidence>
<dbReference type="EMBL" id="JADBFD010000003">
    <property type="protein sequence ID" value="MBE2886974.1"/>
    <property type="molecule type" value="Genomic_DNA"/>
</dbReference>
<organism evidence="1 2">
    <name type="scientific">Geobacter anodireducens</name>
    <dbReference type="NCBI Taxonomy" id="1340425"/>
    <lineage>
        <taxon>Bacteria</taxon>
        <taxon>Pseudomonadati</taxon>
        <taxon>Thermodesulfobacteriota</taxon>
        <taxon>Desulfuromonadia</taxon>
        <taxon>Geobacterales</taxon>
        <taxon>Geobacteraceae</taxon>
        <taxon>Geobacter</taxon>
    </lineage>
</organism>
<dbReference type="RefSeq" id="WP_066357774.1">
    <property type="nucleotide sequence ID" value="NZ_JADBFD010000003.1"/>
</dbReference>
<comment type="caution">
    <text evidence="1">The sequence shown here is derived from an EMBL/GenBank/DDBJ whole genome shotgun (WGS) entry which is preliminary data.</text>
</comment>
<sequence length="235" mass="26548">MRREMCDEVRILQERFDGAIRRWIDGYARGGGRIHCARGCSACCSLTVNCTFTEAVRTADAITDHQAAAVAEHVARLRQLLPRARDLTDWLRLHRREAGYCPFLDNNGACGVYAVRPFSCRALLATRESRWCGADFSELSSEEKRGFVEGLDRSVVAFPMHYVAATRDQGEELEQRSALALMTRFSFSLYGSFPVLVHLEREHRLSDLLPRGADAVRHLLEREGLSHPFLAAIHD</sequence>
<reference evidence="1 2" key="1">
    <citation type="submission" date="2020-10" db="EMBL/GenBank/DDBJ databases">
        <title>Investigation of anaerobic biodegradation of phenanthrene by a sulfate-dependent Geobacter anodireducens strain PheS2.</title>
        <authorList>
            <person name="Zhang Z."/>
        </authorList>
    </citation>
    <scope>NUCLEOTIDE SEQUENCE [LARGE SCALE GENOMIC DNA]</scope>
    <source>
        <strain evidence="1 2">PheS2</strain>
    </source>
</reference>
<gene>
    <name evidence="1" type="ORF">IIE05_03205</name>
</gene>
<protein>
    <submittedName>
        <fullName evidence="1">YkgJ family cysteine cluster protein</fullName>
    </submittedName>
</protein>